<proteinExistence type="predicted"/>
<reference evidence="3" key="1">
    <citation type="journal article" date="2019" name="Int. J. Syst. Evol. Microbiol.">
        <title>The Global Catalogue of Microorganisms (GCM) 10K type strain sequencing project: providing services to taxonomists for standard genome sequencing and annotation.</title>
        <authorList>
            <consortium name="The Broad Institute Genomics Platform"/>
            <consortium name="The Broad Institute Genome Sequencing Center for Infectious Disease"/>
            <person name="Wu L."/>
            <person name="Ma J."/>
        </authorList>
    </citation>
    <scope>NUCLEOTIDE SEQUENCE [LARGE SCALE GENOMIC DNA]</scope>
    <source>
        <strain evidence="3">KCTC 52298</strain>
    </source>
</reference>
<organism evidence="2 3">
    <name type="scientific">Sphingobacterium tabacisoli</name>
    <dbReference type="NCBI Taxonomy" id="2044855"/>
    <lineage>
        <taxon>Bacteria</taxon>
        <taxon>Pseudomonadati</taxon>
        <taxon>Bacteroidota</taxon>
        <taxon>Sphingobacteriia</taxon>
        <taxon>Sphingobacteriales</taxon>
        <taxon>Sphingobacteriaceae</taxon>
        <taxon>Sphingobacterium</taxon>
    </lineage>
</organism>
<dbReference type="RefSeq" id="WP_210353408.1">
    <property type="nucleotide sequence ID" value="NZ_JAEQMU010000001.1"/>
</dbReference>
<evidence type="ECO:0008006" key="4">
    <source>
        <dbReference type="Google" id="ProtNLM"/>
    </source>
</evidence>
<dbReference type="Proteomes" id="UP001597440">
    <property type="component" value="Unassembled WGS sequence"/>
</dbReference>
<feature type="transmembrane region" description="Helical" evidence="1">
    <location>
        <begin position="51"/>
        <end position="73"/>
    </location>
</feature>
<comment type="caution">
    <text evidence="2">The sequence shown here is derived from an EMBL/GenBank/DDBJ whole genome shotgun (WGS) entry which is preliminary data.</text>
</comment>
<sequence>MTKDNFPELSSRHSLGLTHFIKGFGWVFSVFVIVFAVFAGILVFAKSPITIGFKIPLVGLCILLLLFFGRLIISSLQKGNESTIVQITVDKCGVNYFEDGVRIRTLYYEDLKESPESGGYDVFLDDTGEGGPYYLLFYVVDPTSGNLKMRSLDLNSKSVILNGNKLSRHFVMGILLFRPDLKIAPGVLDLYRVEV</sequence>
<evidence type="ECO:0000313" key="3">
    <source>
        <dbReference type="Proteomes" id="UP001597440"/>
    </source>
</evidence>
<keyword evidence="3" id="KW-1185">Reference proteome</keyword>
<evidence type="ECO:0000256" key="1">
    <source>
        <dbReference type="SAM" id="Phobius"/>
    </source>
</evidence>
<keyword evidence="1" id="KW-0472">Membrane</keyword>
<feature type="transmembrane region" description="Helical" evidence="1">
    <location>
        <begin position="20"/>
        <end position="45"/>
    </location>
</feature>
<evidence type="ECO:0000313" key="2">
    <source>
        <dbReference type="EMBL" id="MFD2555040.1"/>
    </source>
</evidence>
<gene>
    <name evidence="2" type="ORF">ACFSQW_11605</name>
</gene>
<dbReference type="EMBL" id="JBHULD010000014">
    <property type="protein sequence ID" value="MFD2555040.1"/>
    <property type="molecule type" value="Genomic_DNA"/>
</dbReference>
<protein>
    <recommendedName>
        <fullName evidence="4">DUF4352 domain-containing protein</fullName>
    </recommendedName>
</protein>
<keyword evidence="1" id="KW-1133">Transmembrane helix</keyword>
<keyword evidence="1" id="KW-0812">Transmembrane</keyword>
<accession>A0ABW5L493</accession>
<name>A0ABW5L493_9SPHI</name>